<dbReference type="InterPro" id="IPR002328">
    <property type="entry name" value="ADH_Zn_CS"/>
</dbReference>
<dbReference type="Pfam" id="PF00107">
    <property type="entry name" value="ADH_zinc_N"/>
    <property type="match status" value="1"/>
</dbReference>
<proteinExistence type="inferred from homology"/>
<dbReference type="Gene3D" id="3.90.180.10">
    <property type="entry name" value="Medium-chain alcohol dehydrogenases, catalytic domain"/>
    <property type="match status" value="1"/>
</dbReference>
<evidence type="ECO:0000256" key="4">
    <source>
        <dbReference type="ARBA" id="ARBA00023002"/>
    </source>
</evidence>
<dbReference type="InterPro" id="IPR050129">
    <property type="entry name" value="Zn_alcohol_dh"/>
</dbReference>
<dbReference type="PROSITE" id="PS00059">
    <property type="entry name" value="ADH_ZINC"/>
    <property type="match status" value="1"/>
</dbReference>
<name>A0ABX1JDN2_9PSEU</name>
<dbReference type="RefSeq" id="WP_168521218.1">
    <property type="nucleotide sequence ID" value="NZ_JAAXLS010000044.1"/>
</dbReference>
<keyword evidence="2 5" id="KW-0479">Metal-binding</keyword>
<comment type="cofactor">
    <cofactor evidence="1 5">
        <name>Zn(2+)</name>
        <dbReference type="ChEBI" id="CHEBI:29105"/>
    </cofactor>
</comment>
<evidence type="ECO:0000313" key="8">
    <source>
        <dbReference type="EMBL" id="NKQ57902.1"/>
    </source>
</evidence>
<sequence length="334" mass="35063">MKALIKTAPGATAPAWTDREVPRPGPEEVQLELVAAGLCHTDLGMVHGAYGPDSGYSPRFPLVLGHEYVGRVTETGAGAAVPVGSRVAGSAHLTCGRCTWCARGRSMLCDRRRVLGLDVDGVFAERFLVPARNLTVLPSGLPDRLAVLAEPFAVAAHAVDVARLDPGDDVCILGPGTVGLLTLGALTGRKVTVVGRAGDTTQLTRARELGAAEIATEEEALESSRGRFDVVFETAGTAAAVSTATELLGRGGRLVCVGLPAEAARFSSAQLAWNEQAILGSRAYDLSTWDSLPTRLHAAPALESIVTHHVPLADHERALDLVESRQATKVLLHL</sequence>
<dbReference type="Gene3D" id="3.40.50.720">
    <property type="entry name" value="NAD(P)-binding Rossmann-like Domain"/>
    <property type="match status" value="1"/>
</dbReference>
<organism evidence="8 9">
    <name type="scientific">Amycolatopsis acididurans</name>
    <dbReference type="NCBI Taxonomy" id="2724524"/>
    <lineage>
        <taxon>Bacteria</taxon>
        <taxon>Bacillati</taxon>
        <taxon>Actinomycetota</taxon>
        <taxon>Actinomycetes</taxon>
        <taxon>Pseudonocardiales</taxon>
        <taxon>Pseudonocardiaceae</taxon>
        <taxon>Amycolatopsis</taxon>
    </lineage>
</organism>
<evidence type="ECO:0000256" key="1">
    <source>
        <dbReference type="ARBA" id="ARBA00001947"/>
    </source>
</evidence>
<dbReference type="InterPro" id="IPR013154">
    <property type="entry name" value="ADH-like_N"/>
</dbReference>
<dbReference type="InterPro" id="IPR020843">
    <property type="entry name" value="ER"/>
</dbReference>
<dbReference type="InterPro" id="IPR013149">
    <property type="entry name" value="ADH-like_C"/>
</dbReference>
<feature type="region of interest" description="Disordered" evidence="6">
    <location>
        <begin position="1"/>
        <end position="23"/>
    </location>
</feature>
<comment type="similarity">
    <text evidence="5">Belongs to the zinc-containing alcohol dehydrogenase family.</text>
</comment>
<dbReference type="SUPFAM" id="SSF51735">
    <property type="entry name" value="NAD(P)-binding Rossmann-fold domains"/>
    <property type="match status" value="1"/>
</dbReference>
<dbReference type="PANTHER" id="PTHR43401:SF2">
    <property type="entry name" value="L-THREONINE 3-DEHYDROGENASE"/>
    <property type="match status" value="1"/>
</dbReference>
<dbReference type="Proteomes" id="UP000715441">
    <property type="component" value="Unassembled WGS sequence"/>
</dbReference>
<dbReference type="SUPFAM" id="SSF50129">
    <property type="entry name" value="GroES-like"/>
    <property type="match status" value="1"/>
</dbReference>
<evidence type="ECO:0000256" key="5">
    <source>
        <dbReference type="RuleBase" id="RU361277"/>
    </source>
</evidence>
<evidence type="ECO:0000256" key="6">
    <source>
        <dbReference type="SAM" id="MobiDB-lite"/>
    </source>
</evidence>
<protein>
    <submittedName>
        <fullName evidence="8">Alcohol dehydrogenase catalytic domain-containing protein</fullName>
    </submittedName>
</protein>
<keyword evidence="9" id="KW-1185">Reference proteome</keyword>
<accession>A0ABX1JDN2</accession>
<feature type="domain" description="Enoyl reductase (ER)" evidence="7">
    <location>
        <begin position="10"/>
        <end position="332"/>
    </location>
</feature>
<evidence type="ECO:0000256" key="3">
    <source>
        <dbReference type="ARBA" id="ARBA00022833"/>
    </source>
</evidence>
<evidence type="ECO:0000256" key="2">
    <source>
        <dbReference type="ARBA" id="ARBA00022723"/>
    </source>
</evidence>
<dbReference type="SMART" id="SM00829">
    <property type="entry name" value="PKS_ER"/>
    <property type="match status" value="1"/>
</dbReference>
<evidence type="ECO:0000313" key="9">
    <source>
        <dbReference type="Proteomes" id="UP000715441"/>
    </source>
</evidence>
<keyword evidence="3 5" id="KW-0862">Zinc</keyword>
<comment type="caution">
    <text evidence="8">The sequence shown here is derived from an EMBL/GenBank/DDBJ whole genome shotgun (WGS) entry which is preliminary data.</text>
</comment>
<dbReference type="Pfam" id="PF08240">
    <property type="entry name" value="ADH_N"/>
    <property type="match status" value="1"/>
</dbReference>
<dbReference type="InterPro" id="IPR036291">
    <property type="entry name" value="NAD(P)-bd_dom_sf"/>
</dbReference>
<reference evidence="8 9" key="1">
    <citation type="submission" date="2020-04" db="EMBL/GenBank/DDBJ databases">
        <title>Novel species.</title>
        <authorList>
            <person name="Teo W.F.A."/>
            <person name="Lipun K."/>
            <person name="Srisuk N."/>
            <person name="Duangmal K."/>
        </authorList>
    </citation>
    <scope>NUCLEOTIDE SEQUENCE [LARGE SCALE GENOMIC DNA]</scope>
    <source>
        <strain evidence="8 9">K13G38</strain>
    </source>
</reference>
<evidence type="ECO:0000259" key="7">
    <source>
        <dbReference type="SMART" id="SM00829"/>
    </source>
</evidence>
<gene>
    <name evidence="8" type="ORF">HFP15_34080</name>
</gene>
<dbReference type="InterPro" id="IPR011032">
    <property type="entry name" value="GroES-like_sf"/>
</dbReference>
<keyword evidence="4" id="KW-0560">Oxidoreductase</keyword>
<dbReference type="PANTHER" id="PTHR43401">
    <property type="entry name" value="L-THREONINE 3-DEHYDROGENASE"/>
    <property type="match status" value="1"/>
</dbReference>
<dbReference type="EMBL" id="JAAXLS010000044">
    <property type="protein sequence ID" value="NKQ57902.1"/>
    <property type="molecule type" value="Genomic_DNA"/>
</dbReference>